<dbReference type="AlphaFoldDB" id="A0A7H1BHS1"/>
<proteinExistence type="predicted"/>
<dbReference type="KEGG" id="sxn:IAG42_34850"/>
<dbReference type="PANTHER" id="PTHR34293:SF1">
    <property type="entry name" value="HTH-TYPE TRANSCRIPTIONAL REGULATOR TRMBL2"/>
    <property type="match status" value="1"/>
</dbReference>
<dbReference type="InterPro" id="IPR051797">
    <property type="entry name" value="TrmB-like"/>
</dbReference>
<dbReference type="EMBL" id="CP061281">
    <property type="protein sequence ID" value="QNS08276.1"/>
    <property type="molecule type" value="Genomic_DNA"/>
</dbReference>
<evidence type="ECO:0000313" key="5">
    <source>
        <dbReference type="Proteomes" id="UP000516428"/>
    </source>
</evidence>
<dbReference type="SMART" id="SM00421">
    <property type="entry name" value="HTH_LUXR"/>
    <property type="match status" value="1"/>
</dbReference>
<dbReference type="GO" id="GO:0003677">
    <property type="term" value="F:DNA binding"/>
    <property type="evidence" value="ECO:0007669"/>
    <property type="project" value="InterPro"/>
</dbReference>
<feature type="compositionally biased region" description="Polar residues" evidence="2">
    <location>
        <begin position="1"/>
        <end position="10"/>
    </location>
</feature>
<evidence type="ECO:0000256" key="1">
    <source>
        <dbReference type="SAM" id="Coils"/>
    </source>
</evidence>
<organism evidence="4 5">
    <name type="scientific">Streptomyces xanthii</name>
    <dbReference type="NCBI Taxonomy" id="2768069"/>
    <lineage>
        <taxon>Bacteria</taxon>
        <taxon>Bacillati</taxon>
        <taxon>Actinomycetota</taxon>
        <taxon>Actinomycetes</taxon>
        <taxon>Kitasatosporales</taxon>
        <taxon>Streptomycetaceae</taxon>
        <taxon>Streptomyces</taxon>
    </lineage>
</organism>
<dbReference type="SUPFAM" id="SSF46894">
    <property type="entry name" value="C-terminal effector domain of the bipartite response regulators"/>
    <property type="match status" value="1"/>
</dbReference>
<feature type="coiled-coil region" evidence="1">
    <location>
        <begin position="83"/>
        <end position="110"/>
    </location>
</feature>
<feature type="domain" description="HTH luxR-type" evidence="3">
    <location>
        <begin position="281"/>
        <end position="330"/>
    </location>
</feature>
<dbReference type="PANTHER" id="PTHR34293">
    <property type="entry name" value="HTH-TYPE TRANSCRIPTIONAL REGULATOR TRMBL2"/>
    <property type="match status" value="1"/>
</dbReference>
<sequence>MILQCENQQGGEMCTRADKASEGSAGGPVELCADGLQYYSDALRNRPTPDDCPRCLLDLGLVQRLPDGTLTPIPPQLAAGARMHTMERAIEEKKNALAAVRAAVAQAQEIYLDSYGKGESHLIRAVQGAGTISVTLSAAVHACQEELLTAQPGGGRPQELLDKALASDLEAIERGVSQRTIYQHTIRSHQATLAYVERITGAGGEVRTLDEVFDRLIVCDRRIAFIPDPGSERSDLALVVEHPGVVRYLAGIFEHAWQRAAPLHSFPGTRLPPLLTDEVRRTILRHMVNGHTDEAIATRLGMSTRSVANHMRWAAELFGSRSRAQLAYLIAKSGFLDDDVAH</sequence>
<dbReference type="Proteomes" id="UP000516428">
    <property type="component" value="Chromosome"/>
</dbReference>
<dbReference type="Gene3D" id="1.10.10.10">
    <property type="entry name" value="Winged helix-like DNA-binding domain superfamily/Winged helix DNA-binding domain"/>
    <property type="match status" value="1"/>
</dbReference>
<dbReference type="Gene3D" id="3.30.870.10">
    <property type="entry name" value="Endonuclease Chain A"/>
    <property type="match status" value="1"/>
</dbReference>
<keyword evidence="5" id="KW-1185">Reference proteome</keyword>
<dbReference type="GO" id="GO:0006355">
    <property type="term" value="P:regulation of DNA-templated transcription"/>
    <property type="evidence" value="ECO:0007669"/>
    <property type="project" value="InterPro"/>
</dbReference>
<dbReference type="InterPro" id="IPR016032">
    <property type="entry name" value="Sig_transdc_resp-reg_C-effctor"/>
</dbReference>
<reference evidence="4 5" key="1">
    <citation type="submission" date="2020-09" db="EMBL/GenBank/DDBJ databases">
        <title>A novel species.</title>
        <authorList>
            <person name="Gao J."/>
        </authorList>
    </citation>
    <scope>NUCLEOTIDE SEQUENCE [LARGE SCALE GENOMIC DNA]</scope>
    <source>
        <strain evidence="4 5">CRXT-Y-14</strain>
    </source>
</reference>
<accession>A0A7H1BHS1</accession>
<dbReference type="InterPro" id="IPR000792">
    <property type="entry name" value="Tscrpt_reg_LuxR_C"/>
</dbReference>
<evidence type="ECO:0000313" key="4">
    <source>
        <dbReference type="EMBL" id="QNS08276.1"/>
    </source>
</evidence>
<evidence type="ECO:0000256" key="2">
    <source>
        <dbReference type="SAM" id="MobiDB-lite"/>
    </source>
</evidence>
<dbReference type="Pfam" id="PF00196">
    <property type="entry name" value="GerE"/>
    <property type="match status" value="1"/>
</dbReference>
<dbReference type="InterPro" id="IPR036388">
    <property type="entry name" value="WH-like_DNA-bd_sf"/>
</dbReference>
<evidence type="ECO:0000259" key="3">
    <source>
        <dbReference type="SMART" id="SM00421"/>
    </source>
</evidence>
<feature type="region of interest" description="Disordered" evidence="2">
    <location>
        <begin position="1"/>
        <end position="25"/>
    </location>
</feature>
<gene>
    <name evidence="4" type="ORF">IAG42_34850</name>
</gene>
<protein>
    <submittedName>
        <fullName evidence="4">LuxR family transcriptional regulator</fullName>
    </submittedName>
</protein>
<name>A0A7H1BHS1_9ACTN</name>
<keyword evidence="1" id="KW-0175">Coiled coil</keyword>